<feature type="region of interest" description="Disordered" evidence="1">
    <location>
        <begin position="336"/>
        <end position="376"/>
    </location>
</feature>
<comment type="caution">
    <text evidence="3">The sequence shown here is derived from an EMBL/GenBank/DDBJ whole genome shotgun (WGS) entry which is preliminary data.</text>
</comment>
<feature type="compositionally biased region" description="Polar residues" evidence="1">
    <location>
        <begin position="171"/>
        <end position="187"/>
    </location>
</feature>
<evidence type="ECO:0000259" key="2">
    <source>
        <dbReference type="Pfam" id="PF20526"/>
    </source>
</evidence>
<feature type="compositionally biased region" description="Basic residues" evidence="1">
    <location>
        <begin position="336"/>
        <end position="345"/>
    </location>
</feature>
<dbReference type="EMBL" id="SGPL01000025">
    <property type="protein sequence ID" value="THH20286.1"/>
    <property type="molecule type" value="Genomic_DNA"/>
</dbReference>
<feature type="compositionally biased region" description="Low complexity" evidence="1">
    <location>
        <begin position="69"/>
        <end position="80"/>
    </location>
</feature>
<feature type="compositionally biased region" description="Low complexity" evidence="1">
    <location>
        <begin position="597"/>
        <end position="612"/>
    </location>
</feature>
<feature type="region of interest" description="Disordered" evidence="1">
    <location>
        <begin position="38"/>
        <end position="191"/>
    </location>
</feature>
<feature type="region of interest" description="Disordered" evidence="1">
    <location>
        <begin position="580"/>
        <end position="612"/>
    </location>
</feature>
<dbReference type="Proteomes" id="UP000310158">
    <property type="component" value="Unassembled WGS sequence"/>
</dbReference>
<feature type="region of interest" description="Disordered" evidence="1">
    <location>
        <begin position="695"/>
        <end position="723"/>
    </location>
</feature>
<name>A0A4S4M4Z7_9AGAM</name>
<feature type="region of interest" description="Disordered" evidence="1">
    <location>
        <begin position="637"/>
        <end position="663"/>
    </location>
</feature>
<feature type="region of interest" description="Disordered" evidence="1">
    <location>
        <begin position="1"/>
        <end position="23"/>
    </location>
</feature>
<keyword evidence="4" id="KW-1185">Reference proteome</keyword>
<accession>A0A4S4M4Z7</accession>
<sequence>MAYYEDWPRAAATSRRPSFSSTGQVGFGFDNQYHTAGQFNDPYANGGGYQEVRGAPIRPATAGPRLDVPPFNSSQPFPQQHYPPFPPGQIHQQYSTREQHPPSPNPPLLSQQPKSILKNRGPSLSRPAFDDSPQSDDYYPLDERPRTRSTGAYVPPPSSVLTAPAPAMTPFPSQYSKRPRRSSTSSLYAPMPMQMPMQAPMVQVDGYRRVGGMHVKFKVKNSYRSGVSLSEAMGNVRLSSSHEYTFHDLKTDHRGRLMLKVRWNGFRSLMYEIPVSGQNHDHGRYINMQSFSRRIARAIVHFLAANAIHIPWDRVILHHLEETGYVSQFEIATKPKSKKKKKRRMAKDAEPTPDPSSSSSVLPPLQHGPPEQSSQSTDIQILFQELALNEFIELKNQVIKLSKSLDYSMSSNLKSSDFDPPCLNKDQLMNRISAGRCWTCWLNKEDRELLDRETPKMVYGTGTIRDKGNAAAHEGYTTRRQPGGLEYKDAAGMQRESIHKIYKYMYSLVLAKGRRGRHTEHTETQEDSFGTFVMLTSSPQRGNSAFGQDPRQPTKMGDRFQESRKAVIDGRAGQGSALLVSSSQASHAGGVNSAPQSGSRLSSRPPSAAAGRSVNFATEQDLDVHLEQHRLEAEWPQQDEFNQHSDGEGQQSDADEQHRELDQDEQDPLLFALEQDPLPDDLEEHLDVGSTAEMARRAVSDAPPPIYRRPPPQLDLDEDDDDDEQLSHIADVRLSQEFIRALRDARHKDSGLDEAAIERLRNPSTDPLTLDDPDLRLSLDTFFAVSNGSEKIYELVHHGILRHYPDSGMLTHAQIKRCIAEISGIVPILNDMCPNSCHAYTGPYADRETCAFCSEPRYDPLVLAQSRGRKKVPRLEYRTIPIGPFLQAQKASEQSAQDLLYRKEVTEKIMREWHTQDGLTEFRDIFWGTDYLDNVENGNITPDDMCLMFSIDGAQLYEKKMSDCWIYIWILLDRRPDQHYKKRHTLPGGFIPGPNHPKNLDSFIFLGLYHLAAIQNEGGFVIWDALLKMTHQCNPWVLFVTADTPALADIDGQPRYYYAAQCPHNYDIAGCNHDDWIYFEHSSPSTAENAERYCQNLAKVISSRTQTAFVENHKATACFPIDLMHLIALNLPDILLRLWRSEIVCATTDSKANWRFAVLVDNVWKAHGKAVRDAVSYLPGSFDRPPRNPADKINSGYKAWEYLTWIFGYSPTLLHNVLPDVFYRNYCQLACGVRVIYQHGYTLAELQVAYQLLTTFCDDFETIYCEHWADRIHFVTHTIHIWPMERAIGDLTAQIRQPSKPYANLSIQGVRCAQVNALAAMAPDLNSHGGRSTLPRGSIDLGGEYVLLKARDNCARKVRDCEAEAIRSYLAEVGEENVSVTKVTRWARLRLPTGQNARSEWREMKDLTQLRMSCNVKVQLAERSQIAEVLYYFILIVDGIKKAVAMVSLYSDPNPDLLKQSYGTYWSSKHQGDTALRVIDYHTIKSVVAMVPIADRYFLVKKLGLEIVRLGGSEEDMDMDMDIDSD</sequence>
<feature type="compositionally biased region" description="Low complexity" evidence="1">
    <location>
        <begin position="355"/>
        <end position="364"/>
    </location>
</feature>
<evidence type="ECO:0000256" key="1">
    <source>
        <dbReference type="SAM" id="MobiDB-lite"/>
    </source>
</evidence>
<gene>
    <name evidence="3" type="ORF">EW146_g1041</name>
</gene>
<feature type="compositionally biased region" description="Pro residues" evidence="1">
    <location>
        <begin position="702"/>
        <end position="713"/>
    </location>
</feature>
<dbReference type="Pfam" id="PF20526">
    <property type="entry name" value="DUF6741"/>
    <property type="match status" value="1"/>
</dbReference>
<protein>
    <recommendedName>
        <fullName evidence="2">DUF6741 domain-containing protein</fullName>
    </recommendedName>
</protein>
<proteinExistence type="predicted"/>
<organism evidence="3 4">
    <name type="scientific">Bondarzewia mesenterica</name>
    <dbReference type="NCBI Taxonomy" id="1095465"/>
    <lineage>
        <taxon>Eukaryota</taxon>
        <taxon>Fungi</taxon>
        <taxon>Dikarya</taxon>
        <taxon>Basidiomycota</taxon>
        <taxon>Agaricomycotina</taxon>
        <taxon>Agaricomycetes</taxon>
        <taxon>Russulales</taxon>
        <taxon>Bondarzewiaceae</taxon>
        <taxon>Bondarzewia</taxon>
    </lineage>
</organism>
<evidence type="ECO:0000313" key="4">
    <source>
        <dbReference type="Proteomes" id="UP000310158"/>
    </source>
</evidence>
<feature type="compositionally biased region" description="Polar residues" evidence="1">
    <location>
        <begin position="536"/>
        <end position="546"/>
    </location>
</feature>
<dbReference type="OrthoDB" id="2669721at2759"/>
<dbReference type="InterPro" id="IPR046629">
    <property type="entry name" value="DUF6741"/>
</dbReference>
<evidence type="ECO:0000313" key="3">
    <source>
        <dbReference type="EMBL" id="THH20286.1"/>
    </source>
</evidence>
<feature type="region of interest" description="Disordered" evidence="1">
    <location>
        <begin position="536"/>
        <end position="557"/>
    </location>
</feature>
<reference evidence="3 4" key="1">
    <citation type="submission" date="2019-02" db="EMBL/GenBank/DDBJ databases">
        <title>Genome sequencing of the rare red list fungi Bondarzewia mesenterica.</title>
        <authorList>
            <person name="Buettner E."/>
            <person name="Kellner H."/>
        </authorList>
    </citation>
    <scope>NUCLEOTIDE SEQUENCE [LARGE SCALE GENOMIC DNA]</scope>
    <source>
        <strain evidence="3 4">DSM 108281</strain>
    </source>
</reference>
<feature type="domain" description="DUF6741" evidence="2">
    <location>
        <begin position="203"/>
        <end position="325"/>
    </location>
</feature>